<keyword evidence="2" id="KW-1185">Reference proteome</keyword>
<sequence length="315" mass="35966">MLGLFRRKKKEVVLAEPPFYPLPAHMADWLSAADYNQILQLTIEQLSLKGAIDLITDDGVVHIQFNGQKVPTRFYMDNLLRKCKAAEQAEWEAIVAGHVKGLPINSAAITYIYKDFEFAAPLLKVQVKPVGFAQDIIHDCVYRQDFPQTNTFLVIDFEEALHYVRRSEIGEWEVSDTYLFEVALDNVAREKPDLAGHSLTDELPLYTLFHNDFAVACAIELARNADEAVGPYGAVVNIPAKGSVFIHPLEADTVLDYIAASHEMVHGFYTEETYTVNEEYYWYYEGRYSLFPMRVEGNQAYLSYPDRLRKLLHQA</sequence>
<dbReference type="EMBL" id="JAFMYW010000003">
    <property type="protein sequence ID" value="MBO0949347.1"/>
    <property type="molecule type" value="Genomic_DNA"/>
</dbReference>
<protein>
    <submittedName>
        <fullName evidence="1">Uncharacterized protein</fullName>
    </submittedName>
</protein>
<accession>A0ABS3JH61</accession>
<gene>
    <name evidence="1" type="ORF">J2I46_12190</name>
</gene>
<evidence type="ECO:0000313" key="1">
    <source>
        <dbReference type="EMBL" id="MBO0949347.1"/>
    </source>
</evidence>
<proteinExistence type="predicted"/>
<organism evidence="1 2">
    <name type="scientific">Fibrella forsythiae</name>
    <dbReference type="NCBI Taxonomy" id="2817061"/>
    <lineage>
        <taxon>Bacteria</taxon>
        <taxon>Pseudomonadati</taxon>
        <taxon>Bacteroidota</taxon>
        <taxon>Cytophagia</taxon>
        <taxon>Cytophagales</taxon>
        <taxon>Spirosomataceae</taxon>
        <taxon>Fibrella</taxon>
    </lineage>
</organism>
<reference evidence="1 2" key="1">
    <citation type="submission" date="2021-03" db="EMBL/GenBank/DDBJ databases">
        <title>Fibrella sp. HMF5405 genome sequencing and assembly.</title>
        <authorList>
            <person name="Kang H."/>
            <person name="Kim H."/>
            <person name="Bae S."/>
            <person name="Joh K."/>
        </authorList>
    </citation>
    <scope>NUCLEOTIDE SEQUENCE [LARGE SCALE GENOMIC DNA]</scope>
    <source>
        <strain evidence="1 2">HMF5405</strain>
    </source>
</reference>
<comment type="caution">
    <text evidence="1">The sequence shown here is derived from an EMBL/GenBank/DDBJ whole genome shotgun (WGS) entry which is preliminary data.</text>
</comment>
<name>A0ABS3JH61_9BACT</name>
<evidence type="ECO:0000313" key="2">
    <source>
        <dbReference type="Proteomes" id="UP000664628"/>
    </source>
</evidence>
<dbReference type="Proteomes" id="UP000664628">
    <property type="component" value="Unassembled WGS sequence"/>
</dbReference>
<dbReference type="RefSeq" id="WP_207329312.1">
    <property type="nucleotide sequence ID" value="NZ_JAFMYW010000003.1"/>
</dbReference>